<comment type="caution">
    <text evidence="4">The sequence shown here is derived from an EMBL/GenBank/DDBJ whole genome shotgun (WGS) entry which is preliminary data.</text>
</comment>
<dbReference type="AlphaFoldDB" id="A0A9W9PI34"/>
<dbReference type="InterPro" id="IPR042208">
    <property type="entry name" value="D-ser_dehydrat-like_sf"/>
</dbReference>
<gene>
    <name evidence="4" type="ORF">N7468_002203</name>
</gene>
<evidence type="ECO:0000259" key="3">
    <source>
        <dbReference type="SMART" id="SM01119"/>
    </source>
</evidence>
<dbReference type="PANTHER" id="PTHR28004">
    <property type="entry name" value="ZGC:162816-RELATED"/>
    <property type="match status" value="1"/>
</dbReference>
<sequence length="457" mass="49736">MAAITLPSKEELTKFYVGKDIADVPKPAAVLDVAIIRRHCARMKHTVKALDVGFRAHVKTHKTLELAELQADTSSPEAKFIASTLLEIETLVPLLRKLQAKQRINVLYGIPLIPSHISRLAALATVLGEDSITVMIDHPAQVPFLQQFSAITKFPADVFLKVDTGYHRAGLPPLSLNKNGLLEILASAEAAGHARLLGLYSHSSLSYSAQTAAEAMAHTIAEINGCKAALAQWAHLLPARELVISIGATPQAISSHNLVDDDVSRAVPRAAELKALLRAADARFKIELHAGNYPVLDMQQVSTHARVGEGRPEEEVALSVLAEVCSVYNDGERERPEALLAAGTLALGREPCPSYAGWGVVSDWRLGVQGQGRLFVDRISQEHAVVAWDTRGQEKIPLEVGQVVKIFPNHSCVTGAYYAFYFVVDSDEDPKASRIVDVWIRGRGSHVTDHLLVNRSQ</sequence>
<protein>
    <recommendedName>
        <fullName evidence="3">D-serine dehydratase-like domain-containing protein</fullName>
    </recommendedName>
</protein>
<dbReference type="InterPro" id="IPR026956">
    <property type="entry name" value="D-ser_dehydrat-like_dom"/>
</dbReference>
<dbReference type="SUPFAM" id="SSF51419">
    <property type="entry name" value="PLP-binding barrel"/>
    <property type="match status" value="1"/>
</dbReference>
<dbReference type="GO" id="GO:0008721">
    <property type="term" value="F:D-serine ammonia-lyase activity"/>
    <property type="evidence" value="ECO:0007669"/>
    <property type="project" value="TreeGrafter"/>
</dbReference>
<evidence type="ECO:0000256" key="2">
    <source>
        <dbReference type="ARBA" id="ARBA00023239"/>
    </source>
</evidence>
<dbReference type="EMBL" id="JAPQKS010000002">
    <property type="protein sequence ID" value="KAJ5247220.1"/>
    <property type="molecule type" value="Genomic_DNA"/>
</dbReference>
<dbReference type="GeneID" id="83198803"/>
<evidence type="ECO:0000313" key="4">
    <source>
        <dbReference type="EMBL" id="KAJ5247220.1"/>
    </source>
</evidence>
<dbReference type="OrthoDB" id="20198at2759"/>
<name>A0A9W9PI34_9EURO</name>
<dbReference type="Pfam" id="PF01168">
    <property type="entry name" value="Ala_racemase_N"/>
    <property type="match status" value="1"/>
</dbReference>
<dbReference type="InterPro" id="IPR051466">
    <property type="entry name" value="D-amino_acid_metab_enzyme"/>
</dbReference>
<keyword evidence="2" id="KW-0456">Lyase</keyword>
<dbReference type="InterPro" id="IPR001608">
    <property type="entry name" value="Ala_racemase_N"/>
</dbReference>
<evidence type="ECO:0000256" key="1">
    <source>
        <dbReference type="ARBA" id="ARBA00005323"/>
    </source>
</evidence>
<dbReference type="RefSeq" id="XP_058334641.1">
    <property type="nucleotide sequence ID" value="XM_058471500.1"/>
</dbReference>
<reference evidence="4" key="1">
    <citation type="submission" date="2022-11" db="EMBL/GenBank/DDBJ databases">
        <authorList>
            <person name="Petersen C."/>
        </authorList>
    </citation>
    <scope>NUCLEOTIDE SEQUENCE</scope>
    <source>
        <strain evidence="4">IBT 19713</strain>
    </source>
</reference>
<dbReference type="GO" id="GO:0036088">
    <property type="term" value="P:D-serine catabolic process"/>
    <property type="evidence" value="ECO:0007669"/>
    <property type="project" value="TreeGrafter"/>
</dbReference>
<dbReference type="Gene3D" id="3.20.20.10">
    <property type="entry name" value="Alanine racemase"/>
    <property type="match status" value="1"/>
</dbReference>
<dbReference type="Proteomes" id="UP001150941">
    <property type="component" value="Unassembled WGS sequence"/>
</dbReference>
<comment type="similarity">
    <text evidence="1">Belongs to the DSD1 family.</text>
</comment>
<keyword evidence="5" id="KW-1185">Reference proteome</keyword>
<dbReference type="Pfam" id="PF14031">
    <property type="entry name" value="D-ser_dehydrat"/>
    <property type="match status" value="1"/>
</dbReference>
<accession>A0A9W9PI34</accession>
<evidence type="ECO:0000313" key="5">
    <source>
        <dbReference type="Proteomes" id="UP001150941"/>
    </source>
</evidence>
<organism evidence="4 5">
    <name type="scientific">Penicillium chermesinum</name>
    <dbReference type="NCBI Taxonomy" id="63820"/>
    <lineage>
        <taxon>Eukaryota</taxon>
        <taxon>Fungi</taxon>
        <taxon>Dikarya</taxon>
        <taxon>Ascomycota</taxon>
        <taxon>Pezizomycotina</taxon>
        <taxon>Eurotiomycetes</taxon>
        <taxon>Eurotiomycetidae</taxon>
        <taxon>Eurotiales</taxon>
        <taxon>Aspergillaceae</taxon>
        <taxon>Penicillium</taxon>
    </lineage>
</organism>
<feature type="domain" description="D-serine dehydratase-like" evidence="3">
    <location>
        <begin position="317"/>
        <end position="425"/>
    </location>
</feature>
<proteinExistence type="inferred from homology"/>
<dbReference type="Gene3D" id="2.40.37.20">
    <property type="entry name" value="D-serine dehydratase-like domain"/>
    <property type="match status" value="1"/>
</dbReference>
<reference evidence="4" key="2">
    <citation type="journal article" date="2023" name="IMA Fungus">
        <title>Comparative genomic study of the Penicillium genus elucidates a diverse pangenome and 15 lateral gene transfer events.</title>
        <authorList>
            <person name="Petersen C."/>
            <person name="Sorensen T."/>
            <person name="Nielsen M.R."/>
            <person name="Sondergaard T.E."/>
            <person name="Sorensen J.L."/>
            <person name="Fitzpatrick D.A."/>
            <person name="Frisvad J.C."/>
            <person name="Nielsen K.L."/>
        </authorList>
    </citation>
    <scope>NUCLEOTIDE SEQUENCE</scope>
    <source>
        <strain evidence="4">IBT 19713</strain>
    </source>
</reference>
<dbReference type="InterPro" id="IPR029066">
    <property type="entry name" value="PLP-binding_barrel"/>
</dbReference>
<dbReference type="SMART" id="SM01119">
    <property type="entry name" value="D-ser_dehydrat"/>
    <property type="match status" value="1"/>
</dbReference>
<dbReference type="PANTHER" id="PTHR28004:SF2">
    <property type="entry name" value="D-SERINE DEHYDRATASE"/>
    <property type="match status" value="1"/>
</dbReference>